<dbReference type="AlphaFoldDB" id="A0A1J4K2Q8"/>
<dbReference type="VEuPathDB" id="TrichDB:TRFO_05887"/>
<dbReference type="EMBL" id="MLAK01000749">
    <property type="protein sequence ID" value="OHT05721.1"/>
    <property type="molecule type" value="Genomic_DNA"/>
</dbReference>
<feature type="region of interest" description="Disordered" evidence="1">
    <location>
        <begin position="253"/>
        <end position="305"/>
    </location>
</feature>
<accession>A0A1J4K2Q8</accession>
<name>A0A1J4K2Q8_9EUKA</name>
<keyword evidence="3" id="KW-1185">Reference proteome</keyword>
<protein>
    <submittedName>
        <fullName evidence="2">Uncharacterized protein</fullName>
    </submittedName>
</protein>
<organism evidence="2 3">
    <name type="scientific">Tritrichomonas foetus</name>
    <dbReference type="NCBI Taxonomy" id="1144522"/>
    <lineage>
        <taxon>Eukaryota</taxon>
        <taxon>Metamonada</taxon>
        <taxon>Parabasalia</taxon>
        <taxon>Tritrichomonadida</taxon>
        <taxon>Tritrichomonadidae</taxon>
        <taxon>Tritrichomonas</taxon>
    </lineage>
</organism>
<evidence type="ECO:0000256" key="1">
    <source>
        <dbReference type="SAM" id="MobiDB-lite"/>
    </source>
</evidence>
<reference evidence="2" key="1">
    <citation type="submission" date="2016-10" db="EMBL/GenBank/DDBJ databases">
        <authorList>
            <person name="Benchimol M."/>
            <person name="Almeida L.G."/>
            <person name="Vasconcelos A.T."/>
            <person name="Perreira-Neves A."/>
            <person name="Rosa I.A."/>
            <person name="Tasca T."/>
            <person name="Bogo M.R."/>
            <person name="de Souza W."/>
        </authorList>
    </citation>
    <scope>NUCLEOTIDE SEQUENCE [LARGE SCALE GENOMIC DNA]</scope>
    <source>
        <strain evidence="2">K</strain>
    </source>
</reference>
<comment type="caution">
    <text evidence="2">The sequence shown here is derived from an EMBL/GenBank/DDBJ whole genome shotgun (WGS) entry which is preliminary data.</text>
</comment>
<gene>
    <name evidence="2" type="ORF">TRFO_05887</name>
</gene>
<dbReference type="RefSeq" id="XP_068358857.1">
    <property type="nucleotide sequence ID" value="XM_068492762.1"/>
</dbReference>
<proteinExistence type="predicted"/>
<dbReference type="Proteomes" id="UP000179807">
    <property type="component" value="Unassembled WGS sequence"/>
</dbReference>
<feature type="compositionally biased region" description="Low complexity" evidence="1">
    <location>
        <begin position="275"/>
        <end position="297"/>
    </location>
</feature>
<evidence type="ECO:0000313" key="2">
    <source>
        <dbReference type="EMBL" id="OHT05721.1"/>
    </source>
</evidence>
<feature type="region of interest" description="Disordered" evidence="1">
    <location>
        <begin position="1"/>
        <end position="29"/>
    </location>
</feature>
<dbReference type="GeneID" id="94827466"/>
<evidence type="ECO:0000313" key="3">
    <source>
        <dbReference type="Proteomes" id="UP000179807"/>
    </source>
</evidence>
<sequence length="305" mass="35622">MSHEEYLQQKPNQPETHEEEEEAQADMKSELEAIVELDFEKAFSLAHKRFQYFDDEAENEKAHYEEQAQILEQQNYDQYNDEINRISQDYLQNADHYKNMWQDYCKALVVQHRSEAAEMERQWREARDIQIARANEKAQASYGTARILAMCDMYDKAIELRNNAQEAAADINSPELQKIDIEYTDRFQHMTKRHFAEYQYLHRHLKALMRTLRERANAQRKTAEANLQVEQAQNTTLILETVVKEGVSPKAKESLIQSFSPRSKERPASKARSYALRLSPRSFSSRAASSLAYSSMSGITPRAKK</sequence>